<feature type="compositionally biased region" description="Basic and acidic residues" evidence="11">
    <location>
        <begin position="400"/>
        <end position="409"/>
    </location>
</feature>
<dbReference type="InterPro" id="IPR021160">
    <property type="entry name" value="MAPKKKK"/>
</dbReference>
<gene>
    <name evidence="15" type="primary">map4k1</name>
</gene>
<keyword evidence="4" id="KW-0597">Phosphoprotein</keyword>
<evidence type="ECO:0000256" key="4">
    <source>
        <dbReference type="ARBA" id="ARBA00022553"/>
    </source>
</evidence>
<dbReference type="Pfam" id="PF00069">
    <property type="entry name" value="Pkinase"/>
    <property type="match status" value="1"/>
</dbReference>
<evidence type="ECO:0000313" key="15">
    <source>
        <dbReference type="RefSeq" id="XP_008302344.1"/>
    </source>
</evidence>
<dbReference type="CTD" id="11184"/>
<organism evidence="14 15">
    <name type="scientific">Stegastes partitus</name>
    <name type="common">bicolor damselfish</name>
    <dbReference type="NCBI Taxonomy" id="144197"/>
    <lineage>
        <taxon>Eukaryota</taxon>
        <taxon>Metazoa</taxon>
        <taxon>Chordata</taxon>
        <taxon>Craniata</taxon>
        <taxon>Vertebrata</taxon>
        <taxon>Euteleostomi</taxon>
        <taxon>Actinopterygii</taxon>
        <taxon>Neopterygii</taxon>
        <taxon>Teleostei</taxon>
        <taxon>Neoteleostei</taxon>
        <taxon>Acanthomorphata</taxon>
        <taxon>Ovalentaria</taxon>
        <taxon>Pomacentridae</taxon>
        <taxon>Stegastes</taxon>
    </lineage>
</organism>
<evidence type="ECO:0000256" key="9">
    <source>
        <dbReference type="PIRNR" id="PIRNR038172"/>
    </source>
</evidence>
<dbReference type="EC" id="2.7.11.1" evidence="9"/>
<comment type="catalytic activity">
    <reaction evidence="9">
        <text>L-threonyl-[protein] + ATP = O-phospho-L-threonyl-[protein] + ADP + H(+)</text>
        <dbReference type="Rhea" id="RHEA:46608"/>
        <dbReference type="Rhea" id="RHEA-COMP:11060"/>
        <dbReference type="Rhea" id="RHEA-COMP:11605"/>
        <dbReference type="ChEBI" id="CHEBI:15378"/>
        <dbReference type="ChEBI" id="CHEBI:30013"/>
        <dbReference type="ChEBI" id="CHEBI:30616"/>
        <dbReference type="ChEBI" id="CHEBI:61977"/>
        <dbReference type="ChEBI" id="CHEBI:456216"/>
        <dbReference type="EC" id="2.7.11.1"/>
    </reaction>
</comment>
<comment type="catalytic activity">
    <reaction evidence="9">
        <text>L-seryl-[protein] + ATP = O-phospho-L-seryl-[protein] + ADP + H(+)</text>
        <dbReference type="Rhea" id="RHEA:17989"/>
        <dbReference type="Rhea" id="RHEA-COMP:9863"/>
        <dbReference type="Rhea" id="RHEA-COMP:11604"/>
        <dbReference type="ChEBI" id="CHEBI:15378"/>
        <dbReference type="ChEBI" id="CHEBI:29999"/>
        <dbReference type="ChEBI" id="CHEBI:30616"/>
        <dbReference type="ChEBI" id="CHEBI:83421"/>
        <dbReference type="ChEBI" id="CHEBI:456216"/>
        <dbReference type="EC" id="2.7.11.1"/>
    </reaction>
</comment>
<feature type="compositionally biased region" description="Polar residues" evidence="11">
    <location>
        <begin position="371"/>
        <end position="380"/>
    </location>
</feature>
<feature type="domain" description="CNH" evidence="13">
    <location>
        <begin position="450"/>
        <end position="753"/>
    </location>
</feature>
<feature type="active site" description="Proton acceptor" evidence="10">
    <location>
        <position position="108"/>
    </location>
</feature>
<dbReference type="SUPFAM" id="SSF56112">
    <property type="entry name" value="Protein kinase-like (PK-like)"/>
    <property type="match status" value="1"/>
</dbReference>
<evidence type="ECO:0000256" key="3">
    <source>
        <dbReference type="ARBA" id="ARBA00022527"/>
    </source>
</evidence>
<dbReference type="InterPro" id="IPR011009">
    <property type="entry name" value="Kinase-like_dom_sf"/>
</dbReference>
<dbReference type="GO" id="GO:0008349">
    <property type="term" value="F:MAP kinase kinase kinase kinase activity"/>
    <property type="evidence" value="ECO:0007669"/>
    <property type="project" value="InterPro"/>
</dbReference>
<evidence type="ECO:0000259" key="13">
    <source>
        <dbReference type="PROSITE" id="PS50219"/>
    </source>
</evidence>
<reference evidence="15" key="1">
    <citation type="submission" date="2025-08" db="UniProtKB">
        <authorList>
            <consortium name="RefSeq"/>
        </authorList>
    </citation>
    <scope>IDENTIFICATION</scope>
</reference>
<dbReference type="Pfam" id="PF00780">
    <property type="entry name" value="CNH"/>
    <property type="match status" value="1"/>
</dbReference>
<accession>A0A9Y4NSI5</accession>
<dbReference type="RefSeq" id="XP_008302344.1">
    <property type="nucleotide sequence ID" value="XM_008304122.1"/>
</dbReference>
<evidence type="ECO:0000256" key="5">
    <source>
        <dbReference type="ARBA" id="ARBA00022679"/>
    </source>
</evidence>
<evidence type="ECO:0000256" key="10">
    <source>
        <dbReference type="PIRSR" id="PIRSR038172-1"/>
    </source>
</evidence>
<comment type="cofactor">
    <cofactor evidence="1 9">
        <name>Mg(2+)</name>
        <dbReference type="ChEBI" id="CHEBI:18420"/>
    </cofactor>
</comment>
<feature type="domain" description="Protein kinase" evidence="12">
    <location>
        <begin position="1"/>
        <end position="276"/>
    </location>
</feature>
<evidence type="ECO:0000256" key="11">
    <source>
        <dbReference type="SAM" id="MobiDB-lite"/>
    </source>
</evidence>
<feature type="compositionally biased region" description="Polar residues" evidence="11">
    <location>
        <begin position="267"/>
        <end position="276"/>
    </location>
</feature>
<dbReference type="SMART" id="SM00220">
    <property type="entry name" value="S_TKc"/>
    <property type="match status" value="1"/>
</dbReference>
<evidence type="ECO:0000256" key="6">
    <source>
        <dbReference type="ARBA" id="ARBA00022741"/>
    </source>
</evidence>
<dbReference type="Gene3D" id="1.10.510.10">
    <property type="entry name" value="Transferase(Phosphotransferase) domain 1"/>
    <property type="match status" value="1"/>
</dbReference>
<feature type="region of interest" description="Disordered" evidence="11">
    <location>
        <begin position="255"/>
        <end position="432"/>
    </location>
</feature>
<dbReference type="PANTHER" id="PTHR48012:SF15">
    <property type="entry name" value="MITOGEN-ACTIVATED PROTEIN KINASE KINASE KINASE KINASE 1"/>
    <property type="match status" value="1"/>
</dbReference>
<dbReference type="GO" id="GO:0005737">
    <property type="term" value="C:cytoplasm"/>
    <property type="evidence" value="ECO:0007669"/>
    <property type="project" value="TreeGrafter"/>
</dbReference>
<feature type="compositionally biased region" description="Polar residues" evidence="11">
    <location>
        <begin position="284"/>
        <end position="300"/>
    </location>
</feature>
<evidence type="ECO:0000256" key="7">
    <source>
        <dbReference type="ARBA" id="ARBA00022777"/>
    </source>
</evidence>
<keyword evidence="14" id="KW-1185">Reference proteome</keyword>
<sequence length="786" mass="89029">MCFQARNKRNGELAALKVIKMEPEDDFSIIEQEIVIVKSCKHPNIVAYYGSYIRANKLWICMEFCGGGSLQDVYHVTGPLSEPQIAYICREMLQGLDYLHGQKKIHRDIKGANILLNDQGEVKLADFGISAQITATLARRMSFIGTPYWCCASVSCRVLFLMSKSGYQPPKLKDKSKWSSMFYNFVKAMLVRNPKKRPGASKMLSHMFLTQQCLNQELTLDLLEKYRHPEKLKSCLMEDEDMEVAAPGSLRRIQSINKHNRAERTNSDISLEQIYTQRPRKTESPNVTLRPSTGWIGSSTAREEDSNSDDDDYDDVDIPTMQATGLIMPHDDTPPPLPPKPKARTSSEESVASEEDRTRKPSSLCAPTPLIRTSSGTHTRPTLHPRHSRHSDPPSFPVHLNDHQEHLHPPELPPKGIRRRRPPSKDPVECLSPVTKKPPVYFKKIFHGCPLKINCSATWENPSTKDQHLILGAEEGIYILNLHGSEATMELLYPGKCTWVYTINNVLMSVSGKSSQLHSHMLKELYEHARKERLVPLPTHRLLPRKMSVTSKIPDTKGCKTCTVADNLQRGAFLCCALESSVMLLQWYEPMHKFMLIKHFDFPLPSPLRVFKMVVVPQQEYPLVCIGVSRGSSPNLPVIVEYINLNSNTSWFTNSGLEKPCPDVVQVNQLDSSSLLVLMERSVHIVGLEGEVKSSRPHETTFSHEVESIVYLEDTLLSVWRHGWQRRGLASSEVLEEITDHRKIFRLVQSDRMVVLETHPTEDQSAPSNMSSLAVLETAENYVMLP</sequence>
<dbReference type="Proteomes" id="UP000694891">
    <property type="component" value="Unplaced"/>
</dbReference>
<comment type="function">
    <text evidence="9">Serine/threonine kinase that plays a role in the response to environmental stress. Appears to act upstream of the JUN N-terminal pathway.</text>
</comment>
<dbReference type="PANTHER" id="PTHR48012">
    <property type="entry name" value="STERILE20-LIKE KINASE, ISOFORM B-RELATED"/>
    <property type="match status" value="1"/>
</dbReference>
<evidence type="ECO:0000313" key="14">
    <source>
        <dbReference type="Proteomes" id="UP000694891"/>
    </source>
</evidence>
<dbReference type="InterPro" id="IPR000719">
    <property type="entry name" value="Prot_kinase_dom"/>
</dbReference>
<evidence type="ECO:0000256" key="1">
    <source>
        <dbReference type="ARBA" id="ARBA00001946"/>
    </source>
</evidence>
<keyword evidence="7 9" id="KW-0418">Kinase</keyword>
<dbReference type="PROSITE" id="PS50219">
    <property type="entry name" value="CNH"/>
    <property type="match status" value="1"/>
</dbReference>
<comment type="similarity">
    <text evidence="2 9">Belongs to the protein kinase superfamily. STE Ser/Thr protein kinase family. STE20 subfamily.</text>
</comment>
<dbReference type="GO" id="GO:0005524">
    <property type="term" value="F:ATP binding"/>
    <property type="evidence" value="ECO:0007669"/>
    <property type="project" value="UniProtKB-UniRule"/>
</dbReference>
<keyword evidence="5 9" id="KW-0808">Transferase</keyword>
<dbReference type="SMART" id="SM00036">
    <property type="entry name" value="CNH"/>
    <property type="match status" value="1"/>
</dbReference>
<keyword evidence="6 9" id="KW-0547">Nucleotide-binding</keyword>
<evidence type="ECO:0000256" key="8">
    <source>
        <dbReference type="ARBA" id="ARBA00022840"/>
    </source>
</evidence>
<name>A0A9Y4NSI5_9TELE</name>
<feature type="compositionally biased region" description="Acidic residues" evidence="11">
    <location>
        <begin position="306"/>
        <end position="317"/>
    </location>
</feature>
<keyword evidence="3 9" id="KW-0723">Serine/threonine-protein kinase</keyword>
<dbReference type="InterPro" id="IPR001180">
    <property type="entry name" value="CNH_dom"/>
</dbReference>
<dbReference type="AlphaFoldDB" id="A0A9Y4NSI5"/>
<evidence type="ECO:0000256" key="2">
    <source>
        <dbReference type="ARBA" id="ARBA00008874"/>
    </source>
</evidence>
<dbReference type="InterPro" id="IPR050629">
    <property type="entry name" value="STE20/SPS1-PAK"/>
</dbReference>
<evidence type="ECO:0000259" key="12">
    <source>
        <dbReference type="PROSITE" id="PS50011"/>
    </source>
</evidence>
<protein>
    <recommendedName>
        <fullName evidence="9">Mitogen-activated protein kinase kinase kinase kinase</fullName>
        <ecNumber evidence="9">2.7.11.1</ecNumber>
    </recommendedName>
</protein>
<dbReference type="PIRSF" id="PIRSF038172">
    <property type="entry name" value="MAPKKKK"/>
    <property type="match status" value="1"/>
</dbReference>
<proteinExistence type="inferred from homology"/>
<dbReference type="PROSITE" id="PS50011">
    <property type="entry name" value="PROTEIN_KINASE_DOM"/>
    <property type="match status" value="1"/>
</dbReference>
<keyword evidence="8 9" id="KW-0067">ATP-binding</keyword>